<dbReference type="Gene3D" id="3.30.420.40">
    <property type="match status" value="2"/>
</dbReference>
<dbReference type="FunFam" id="3.30.420.40:FF:000004">
    <property type="entry name" value="Molecular chaperone DnaK"/>
    <property type="match status" value="1"/>
</dbReference>
<keyword evidence="11" id="KW-0346">Stress response</keyword>
<evidence type="ECO:0000256" key="1">
    <source>
        <dbReference type="ARBA" id="ARBA00004496"/>
    </source>
</evidence>
<dbReference type="GO" id="GO:0005737">
    <property type="term" value="C:cytoplasm"/>
    <property type="evidence" value="ECO:0007669"/>
    <property type="project" value="UniProtKB-SubCell"/>
</dbReference>
<dbReference type="GO" id="GO:0140662">
    <property type="term" value="F:ATP-dependent protein folding chaperone"/>
    <property type="evidence" value="ECO:0007669"/>
    <property type="project" value="InterPro"/>
</dbReference>
<dbReference type="PRINTS" id="PR00301">
    <property type="entry name" value="HEATSHOCK70"/>
</dbReference>
<feature type="region of interest" description="Disordered" evidence="10">
    <location>
        <begin position="705"/>
        <end position="727"/>
    </location>
</feature>
<dbReference type="InterPro" id="IPR011990">
    <property type="entry name" value="TPR-like_helical_dom_sf"/>
</dbReference>
<dbReference type="eggNOG" id="KOG0548">
    <property type="taxonomic scope" value="Eukaryota"/>
</dbReference>
<accession>C1ECY4</accession>
<dbReference type="Proteomes" id="UP000002009">
    <property type="component" value="Chromosome 9"/>
</dbReference>
<dbReference type="InterPro" id="IPR043129">
    <property type="entry name" value="ATPase_NBD"/>
</dbReference>
<evidence type="ECO:0000313" key="11">
    <source>
        <dbReference type="EMBL" id="ACO65985.1"/>
    </source>
</evidence>
<protein>
    <submittedName>
        <fullName evidence="11">Heat shock protein 70 with TPR repeat</fullName>
    </submittedName>
</protein>
<gene>
    <name evidence="11" type="ORF">MICPUN_61586</name>
</gene>
<organism evidence="11 12">
    <name type="scientific">Micromonas commoda (strain RCC299 / NOUM17 / CCMP2709)</name>
    <name type="common">Picoplanktonic green alga</name>
    <dbReference type="NCBI Taxonomy" id="296587"/>
    <lineage>
        <taxon>Eukaryota</taxon>
        <taxon>Viridiplantae</taxon>
        <taxon>Chlorophyta</taxon>
        <taxon>Mamiellophyceae</taxon>
        <taxon>Mamiellales</taxon>
        <taxon>Mamiellaceae</taxon>
        <taxon>Micromonas</taxon>
    </lineage>
</organism>
<feature type="compositionally biased region" description="Basic and acidic residues" evidence="10">
    <location>
        <begin position="705"/>
        <end position="716"/>
    </location>
</feature>
<keyword evidence="3" id="KW-0963">Cytoplasm</keyword>
<keyword evidence="5 9" id="KW-0547">Nucleotide-binding</keyword>
<name>C1ECY4_MICCC</name>
<dbReference type="CDD" id="cd24028">
    <property type="entry name" value="ASKHA_NBD_HSP70_HSPA1-like"/>
    <property type="match status" value="1"/>
</dbReference>
<keyword evidence="7 9" id="KW-0067">ATP-binding</keyword>
<dbReference type="InterPro" id="IPR013126">
    <property type="entry name" value="Hsp_70_fam"/>
</dbReference>
<dbReference type="EMBL" id="CP001329">
    <property type="protein sequence ID" value="ACO65985.1"/>
    <property type="molecule type" value="Genomic_DNA"/>
</dbReference>
<dbReference type="FunFam" id="3.30.30.30:FF:000001">
    <property type="entry name" value="heat shock 70 kDa protein-like"/>
    <property type="match status" value="1"/>
</dbReference>
<dbReference type="SUPFAM" id="SSF100920">
    <property type="entry name" value="Heat shock protein 70kD (HSP70), peptide-binding domain"/>
    <property type="match status" value="1"/>
</dbReference>
<feature type="region of interest" description="Disordered" evidence="10">
    <location>
        <begin position="1"/>
        <end position="44"/>
    </location>
</feature>
<dbReference type="KEGG" id="mis:MICPUN_61586"/>
<dbReference type="FunFam" id="3.90.640.10:FF:000003">
    <property type="entry name" value="Molecular chaperone DnaK"/>
    <property type="match status" value="1"/>
</dbReference>
<dbReference type="FunFam" id="1.25.40.10:FF:000020">
    <property type="entry name" value="Stress-induced phosphoprotein 1"/>
    <property type="match status" value="1"/>
</dbReference>
<dbReference type="InParanoid" id="C1ECY4"/>
<dbReference type="Gene3D" id="3.30.30.30">
    <property type="match status" value="1"/>
</dbReference>
<feature type="repeat" description="TPR" evidence="8">
    <location>
        <begin position="45"/>
        <end position="78"/>
    </location>
</feature>
<evidence type="ECO:0000256" key="10">
    <source>
        <dbReference type="SAM" id="MobiDB-lite"/>
    </source>
</evidence>
<dbReference type="OrthoDB" id="2401965at2759"/>
<dbReference type="PROSITE" id="PS01036">
    <property type="entry name" value="HSP70_3"/>
    <property type="match status" value="1"/>
</dbReference>
<dbReference type="Gene3D" id="2.60.34.10">
    <property type="entry name" value="Substrate Binding Domain Of DNAk, Chain A, domain 1"/>
    <property type="match status" value="1"/>
</dbReference>
<comment type="similarity">
    <text evidence="2 9">Belongs to the heat shock protein 70 family.</text>
</comment>
<dbReference type="PROSITE" id="PS50005">
    <property type="entry name" value="TPR"/>
    <property type="match status" value="2"/>
</dbReference>
<dbReference type="InterPro" id="IPR018181">
    <property type="entry name" value="Heat_shock_70_CS"/>
</dbReference>
<dbReference type="GO" id="GO:0005524">
    <property type="term" value="F:ATP binding"/>
    <property type="evidence" value="ECO:0007669"/>
    <property type="project" value="UniProtKB-KW"/>
</dbReference>
<dbReference type="SMART" id="SM00028">
    <property type="entry name" value="TPR"/>
    <property type="match status" value="3"/>
</dbReference>
<dbReference type="InterPro" id="IPR029047">
    <property type="entry name" value="HSP70_peptide-bd_sf"/>
</dbReference>
<dbReference type="SUPFAM" id="SSF53067">
    <property type="entry name" value="Actin-like ATPase domain"/>
    <property type="match status" value="2"/>
</dbReference>
<feature type="repeat" description="TPR" evidence="8">
    <location>
        <begin position="113"/>
        <end position="146"/>
    </location>
</feature>
<sequence>MGPQDWLRPDCYAEDTPPDSLTMPAKKNNKKKTTANVSPEQRKAALEAKDAGNKEFTAGNYDAAAKHFTAAIEADPTDHVFYSNRSACYASVGKLNAAIEDAEKCIEIKPEWGKGYSRLGVALFKKGDLDGAQKAYAGGIACDPNNVQCDDGLAEVRKAKEQQMLNGGKMADMSLVEPVIGIDLGTTYSCVSVWKDGEAQVLANSEGDRTTPSWVAFTDDGRLVGDSAKRQAAQNTKRTLFNVKRIIGRQFSECQEEIKIMPFTVKEDKATGKPIIEVEVDDEPKDFTPEQISAMVLEKMKKTAEVALGRPIKKAVITVPAYFNDAQRRQTKDAGAIAGLDVLRIINEPTAAALAYGLDQKNAADAGADVKSTQNILVFDLGGGTFDVSLLKIEDGVFTVLSTAGDTHLGGEDFDTALAEDVSSQYKKKSGQDIFTGDDRAQRKLRTACERTKRMLSSSTGANVECFVGEHEINMPYTRARFEKVCEPLFQRCMESVKRVLDDAKMTKAQVDEIVLVGGSTRIPRVQAILSEHFDGKALCKSVHPDEAVAFGAAVQGAILSGARDSATSNLLLVDVIPLSLGIECEGKAFAKVVPRNTPVPCKKKQEFSTVQDYQQEIDVRIFEGERSNTDGNHLLGEFQIEGIERAKAGEPKIDVIFEVNTNGLLTVTARDQVTGAQADVKLQHDRGRLTPEEIDRMCKEAEEMRAEDERAERENLAAMERGDDDM</sequence>
<dbReference type="eggNOG" id="KOG0101">
    <property type="taxonomic scope" value="Eukaryota"/>
</dbReference>
<dbReference type="Gene3D" id="1.25.40.10">
    <property type="entry name" value="Tetratricopeptide repeat domain"/>
    <property type="match status" value="1"/>
</dbReference>
<dbReference type="AlphaFoldDB" id="C1ECY4"/>
<dbReference type="SUPFAM" id="SSF48452">
    <property type="entry name" value="TPR-like"/>
    <property type="match status" value="1"/>
</dbReference>
<dbReference type="PROSITE" id="PS00329">
    <property type="entry name" value="HSP70_2"/>
    <property type="match status" value="1"/>
</dbReference>
<dbReference type="PANTHER" id="PTHR19375">
    <property type="entry name" value="HEAT SHOCK PROTEIN 70KDA"/>
    <property type="match status" value="1"/>
</dbReference>
<evidence type="ECO:0000256" key="5">
    <source>
        <dbReference type="ARBA" id="ARBA00022741"/>
    </source>
</evidence>
<reference evidence="11 12" key="1">
    <citation type="journal article" date="2009" name="Science">
        <title>Green evolution and dynamic adaptations revealed by genomes of the marine picoeukaryotes Micromonas.</title>
        <authorList>
            <person name="Worden A.Z."/>
            <person name="Lee J.H."/>
            <person name="Mock T."/>
            <person name="Rouze P."/>
            <person name="Simmons M.P."/>
            <person name="Aerts A.L."/>
            <person name="Allen A.E."/>
            <person name="Cuvelier M.L."/>
            <person name="Derelle E."/>
            <person name="Everett M.V."/>
            <person name="Foulon E."/>
            <person name="Grimwood J."/>
            <person name="Gundlach H."/>
            <person name="Henrissat B."/>
            <person name="Napoli C."/>
            <person name="McDonald S.M."/>
            <person name="Parker M.S."/>
            <person name="Rombauts S."/>
            <person name="Salamov A."/>
            <person name="Von Dassow P."/>
            <person name="Badger J.H."/>
            <person name="Coutinho P.M."/>
            <person name="Demir E."/>
            <person name="Dubchak I."/>
            <person name="Gentemann C."/>
            <person name="Eikrem W."/>
            <person name="Gready J.E."/>
            <person name="John U."/>
            <person name="Lanier W."/>
            <person name="Lindquist E.A."/>
            <person name="Lucas S."/>
            <person name="Mayer K.F."/>
            <person name="Moreau H."/>
            <person name="Not F."/>
            <person name="Otillar R."/>
            <person name="Panaud O."/>
            <person name="Pangilinan J."/>
            <person name="Paulsen I."/>
            <person name="Piegu B."/>
            <person name="Poliakov A."/>
            <person name="Robbens S."/>
            <person name="Schmutz J."/>
            <person name="Toulza E."/>
            <person name="Wyss T."/>
            <person name="Zelensky A."/>
            <person name="Zhou K."/>
            <person name="Armbrust E.V."/>
            <person name="Bhattacharya D."/>
            <person name="Goodenough U.W."/>
            <person name="Van de Peer Y."/>
            <person name="Grigoriev I.V."/>
        </authorList>
    </citation>
    <scope>NUCLEOTIDE SEQUENCE [LARGE SCALE GENOMIC DNA]</scope>
    <source>
        <strain evidence="12">RCC299 / NOUM17</strain>
    </source>
</reference>
<dbReference type="OMA" id="PCKKKSE"/>
<evidence type="ECO:0000256" key="3">
    <source>
        <dbReference type="ARBA" id="ARBA00022490"/>
    </source>
</evidence>
<dbReference type="RefSeq" id="XP_002504727.1">
    <property type="nucleotide sequence ID" value="XM_002504681.1"/>
</dbReference>
<dbReference type="PROSITE" id="PS00297">
    <property type="entry name" value="HSP70_1"/>
    <property type="match status" value="1"/>
</dbReference>
<dbReference type="Gene3D" id="3.90.640.10">
    <property type="entry name" value="Actin, Chain A, domain 4"/>
    <property type="match status" value="1"/>
</dbReference>
<keyword evidence="4" id="KW-0677">Repeat</keyword>
<comment type="subcellular location">
    <subcellularLocation>
        <location evidence="1">Cytoplasm</location>
    </subcellularLocation>
</comment>
<evidence type="ECO:0000256" key="4">
    <source>
        <dbReference type="ARBA" id="ARBA00022737"/>
    </source>
</evidence>
<proteinExistence type="inferred from homology"/>
<evidence type="ECO:0000313" key="12">
    <source>
        <dbReference type="Proteomes" id="UP000002009"/>
    </source>
</evidence>
<evidence type="ECO:0000256" key="8">
    <source>
        <dbReference type="PROSITE-ProRule" id="PRU00339"/>
    </source>
</evidence>
<evidence type="ECO:0000256" key="2">
    <source>
        <dbReference type="ARBA" id="ARBA00007381"/>
    </source>
</evidence>
<keyword evidence="12" id="KW-1185">Reference proteome</keyword>
<evidence type="ECO:0000256" key="6">
    <source>
        <dbReference type="ARBA" id="ARBA00022803"/>
    </source>
</evidence>
<dbReference type="GeneID" id="8246269"/>
<dbReference type="Pfam" id="PF00012">
    <property type="entry name" value="HSP70"/>
    <property type="match status" value="1"/>
</dbReference>
<evidence type="ECO:0000256" key="7">
    <source>
        <dbReference type="ARBA" id="ARBA00022840"/>
    </source>
</evidence>
<dbReference type="STRING" id="296587.C1ECY4"/>
<dbReference type="Pfam" id="PF13181">
    <property type="entry name" value="TPR_8"/>
    <property type="match status" value="1"/>
</dbReference>
<dbReference type="InterPro" id="IPR019734">
    <property type="entry name" value="TPR_rpt"/>
</dbReference>
<keyword evidence="6 8" id="KW-0802">TPR repeat</keyword>
<evidence type="ECO:0000256" key="9">
    <source>
        <dbReference type="RuleBase" id="RU003322"/>
    </source>
</evidence>
<dbReference type="FunFam" id="2.60.34.10:FF:000012">
    <property type="entry name" value="Heat shock 70 kDa protein"/>
    <property type="match status" value="1"/>
</dbReference>